<dbReference type="EMBL" id="JAMDMM010000062">
    <property type="protein sequence ID" value="MCY9610684.1"/>
    <property type="molecule type" value="Genomic_DNA"/>
</dbReference>
<dbReference type="PROSITE" id="PS50995">
    <property type="entry name" value="HTH_MARR_2"/>
    <property type="match status" value="1"/>
</dbReference>
<name>A0AAP9IZU7_PANTH</name>
<keyword evidence="8" id="KW-1185">Reference proteome</keyword>
<dbReference type="AlphaFoldDB" id="A0AAP9IZU7"/>
<reference evidence="5 8" key="2">
    <citation type="submission" date="2022-05" db="EMBL/GenBank/DDBJ databases">
        <title>Genome Sequencing of Bee-Associated Microbes.</title>
        <authorList>
            <person name="Dunlap C."/>
        </authorList>
    </citation>
    <scope>NUCLEOTIDE SEQUENCE [LARGE SCALE GENOMIC DNA]</scope>
    <source>
        <strain evidence="5 8">NRRL B-14613</strain>
    </source>
</reference>
<accession>A0AAP9IZU7</accession>
<organism evidence="6 7">
    <name type="scientific">Paenibacillus thiaminolyticus</name>
    <name type="common">Bacillus thiaminolyticus</name>
    <dbReference type="NCBI Taxonomy" id="49283"/>
    <lineage>
        <taxon>Bacteria</taxon>
        <taxon>Bacillati</taxon>
        <taxon>Bacillota</taxon>
        <taxon>Bacilli</taxon>
        <taxon>Bacillales</taxon>
        <taxon>Paenibacillaceae</taxon>
        <taxon>Paenibacillus</taxon>
    </lineage>
</organism>
<evidence type="ECO:0000313" key="5">
    <source>
        <dbReference type="EMBL" id="MCY9610684.1"/>
    </source>
</evidence>
<protein>
    <submittedName>
        <fullName evidence="6">MarR family transcriptional regulator</fullName>
    </submittedName>
</protein>
<evidence type="ECO:0000259" key="4">
    <source>
        <dbReference type="PROSITE" id="PS50995"/>
    </source>
</evidence>
<dbReference type="SMART" id="SM00347">
    <property type="entry name" value="HTH_MARR"/>
    <property type="match status" value="1"/>
</dbReference>
<dbReference type="PANTHER" id="PTHR35790:SF4">
    <property type="entry name" value="HTH-TYPE TRANSCRIPTIONAL REGULATOR PCHR"/>
    <property type="match status" value="1"/>
</dbReference>
<sequence>MEHFDQVKKQIYDLRWKMMHLLEQEESWEIATFRKKALEEGLREGSYNFSMIHVIDCIGRYEPINTTSIADKMELSKASITKMTSKLFDEGFVKRTQLNDNKKEVYFRLTPRGRRLFDLHEHLHQAEQNRFLRFLDRYTPEQLDCIKEFSRDLVEYYEQKLTEGVEG</sequence>
<dbReference type="Proteomes" id="UP001209276">
    <property type="component" value="Unassembled WGS sequence"/>
</dbReference>
<dbReference type="InterPro" id="IPR036388">
    <property type="entry name" value="WH-like_DNA-bd_sf"/>
</dbReference>
<dbReference type="RefSeq" id="WP_087440966.1">
    <property type="nucleotide sequence ID" value="NZ_CABMNB010000012.1"/>
</dbReference>
<evidence type="ECO:0000256" key="1">
    <source>
        <dbReference type="ARBA" id="ARBA00023015"/>
    </source>
</evidence>
<feature type="domain" description="HTH marR-type" evidence="4">
    <location>
        <begin position="11"/>
        <end position="155"/>
    </location>
</feature>
<proteinExistence type="predicted"/>
<dbReference type="Proteomes" id="UP000315377">
    <property type="component" value="Chromosome"/>
</dbReference>
<evidence type="ECO:0000313" key="6">
    <source>
        <dbReference type="EMBL" id="QDM42684.1"/>
    </source>
</evidence>
<dbReference type="PANTHER" id="PTHR35790">
    <property type="entry name" value="HTH-TYPE TRANSCRIPTIONAL REGULATOR PCHR"/>
    <property type="match status" value="1"/>
</dbReference>
<dbReference type="EMBL" id="CP041405">
    <property type="protein sequence ID" value="QDM42684.1"/>
    <property type="molecule type" value="Genomic_DNA"/>
</dbReference>
<evidence type="ECO:0000256" key="2">
    <source>
        <dbReference type="ARBA" id="ARBA00023125"/>
    </source>
</evidence>
<keyword evidence="3" id="KW-0804">Transcription</keyword>
<dbReference type="GO" id="GO:0003677">
    <property type="term" value="F:DNA binding"/>
    <property type="evidence" value="ECO:0007669"/>
    <property type="project" value="UniProtKB-KW"/>
</dbReference>
<dbReference type="SUPFAM" id="SSF46785">
    <property type="entry name" value="Winged helix' DNA-binding domain"/>
    <property type="match status" value="1"/>
</dbReference>
<dbReference type="InterPro" id="IPR052067">
    <property type="entry name" value="Metal_resp_HTH_trans_reg"/>
</dbReference>
<dbReference type="Pfam" id="PF01047">
    <property type="entry name" value="MarR"/>
    <property type="match status" value="1"/>
</dbReference>
<gene>
    <name evidence="6" type="ORF">FLT43_03570</name>
    <name evidence="5" type="ORF">M5W83_26395</name>
</gene>
<dbReference type="InterPro" id="IPR000835">
    <property type="entry name" value="HTH_MarR-typ"/>
</dbReference>
<evidence type="ECO:0000313" key="8">
    <source>
        <dbReference type="Proteomes" id="UP001209276"/>
    </source>
</evidence>
<keyword evidence="1" id="KW-0805">Transcription regulation</keyword>
<evidence type="ECO:0000256" key="3">
    <source>
        <dbReference type="ARBA" id="ARBA00023163"/>
    </source>
</evidence>
<dbReference type="GeneID" id="76995056"/>
<dbReference type="Gene3D" id="1.10.10.10">
    <property type="entry name" value="Winged helix-like DNA-binding domain superfamily/Winged helix DNA-binding domain"/>
    <property type="match status" value="1"/>
</dbReference>
<dbReference type="InterPro" id="IPR036390">
    <property type="entry name" value="WH_DNA-bd_sf"/>
</dbReference>
<keyword evidence="2" id="KW-0238">DNA-binding</keyword>
<evidence type="ECO:0000313" key="7">
    <source>
        <dbReference type="Proteomes" id="UP000315377"/>
    </source>
</evidence>
<dbReference type="GO" id="GO:0003700">
    <property type="term" value="F:DNA-binding transcription factor activity"/>
    <property type="evidence" value="ECO:0007669"/>
    <property type="project" value="InterPro"/>
</dbReference>
<reference evidence="6 7" key="1">
    <citation type="submission" date="2019-07" db="EMBL/GenBank/DDBJ databases">
        <title>Paenibacillus thiaminolyticus NRRL B-4156.</title>
        <authorList>
            <person name="Hehnly C."/>
            <person name="Zhang L."/>
        </authorList>
    </citation>
    <scope>NUCLEOTIDE SEQUENCE [LARGE SCALE GENOMIC DNA]</scope>
    <source>
        <strain evidence="6 7">NRRL B-4156</strain>
    </source>
</reference>